<evidence type="ECO:0000256" key="6">
    <source>
        <dbReference type="ARBA" id="ARBA00023303"/>
    </source>
</evidence>
<keyword evidence="4" id="KW-0040">ANK repeat</keyword>
<dbReference type="Gene3D" id="1.25.40.20">
    <property type="entry name" value="Ankyrin repeat-containing domain"/>
    <property type="match status" value="2"/>
</dbReference>
<keyword evidence="8" id="KW-0812">Transmembrane</keyword>
<dbReference type="InterPro" id="IPR052076">
    <property type="entry name" value="TRP_cation_channel"/>
</dbReference>
<dbReference type="SUPFAM" id="SSF48403">
    <property type="entry name" value="Ankyrin repeat"/>
    <property type="match status" value="2"/>
</dbReference>
<dbReference type="Proteomes" id="UP000549394">
    <property type="component" value="Unassembled WGS sequence"/>
</dbReference>
<evidence type="ECO:0000256" key="7">
    <source>
        <dbReference type="SAM" id="Coils"/>
    </source>
</evidence>
<feature type="coiled-coil region" evidence="7">
    <location>
        <begin position="1076"/>
        <end position="1103"/>
    </location>
</feature>
<evidence type="ECO:0000256" key="2">
    <source>
        <dbReference type="ARBA" id="ARBA00022606"/>
    </source>
</evidence>
<dbReference type="OrthoDB" id="20872at2759"/>
<reference evidence="9 10" key="1">
    <citation type="submission" date="2020-08" db="EMBL/GenBank/DDBJ databases">
        <authorList>
            <person name="Hejnol A."/>
        </authorList>
    </citation>
    <scope>NUCLEOTIDE SEQUENCE [LARGE SCALE GENOMIC DNA]</scope>
</reference>
<name>A0A7I8WCF0_9ANNE</name>
<accession>A0A7I8WCF0</accession>
<feature type="transmembrane region" description="Helical" evidence="8">
    <location>
        <begin position="864"/>
        <end position="886"/>
    </location>
</feature>
<keyword evidence="6" id="KW-0407">Ion channel</keyword>
<dbReference type="InterPro" id="IPR036770">
    <property type="entry name" value="Ankyrin_rpt-contain_sf"/>
</dbReference>
<evidence type="ECO:0000256" key="5">
    <source>
        <dbReference type="ARBA" id="ARBA00023065"/>
    </source>
</evidence>
<keyword evidence="8" id="KW-1133">Transmembrane helix</keyword>
<keyword evidence="10" id="KW-1185">Reference proteome</keyword>
<dbReference type="InterPro" id="IPR002110">
    <property type="entry name" value="Ankyrin_rpt"/>
</dbReference>
<evidence type="ECO:0000313" key="10">
    <source>
        <dbReference type="Proteomes" id="UP000549394"/>
    </source>
</evidence>
<organism evidence="9 10">
    <name type="scientific">Dimorphilus gyrociliatus</name>
    <dbReference type="NCBI Taxonomy" id="2664684"/>
    <lineage>
        <taxon>Eukaryota</taxon>
        <taxon>Metazoa</taxon>
        <taxon>Spiralia</taxon>
        <taxon>Lophotrochozoa</taxon>
        <taxon>Annelida</taxon>
        <taxon>Polychaeta</taxon>
        <taxon>Polychaeta incertae sedis</taxon>
        <taxon>Dinophilidae</taxon>
        <taxon>Dimorphilus</taxon>
    </lineage>
</organism>
<keyword evidence="5" id="KW-0406">Ion transport</keyword>
<proteinExistence type="predicted"/>
<dbReference type="PANTHER" id="PTHR47143:SF3">
    <property type="entry name" value="PWWP DOMAIN-CONTAINING PROTEIN"/>
    <property type="match status" value="1"/>
</dbReference>
<comment type="caution">
    <text evidence="9">The sequence shown here is derived from an EMBL/GenBank/DDBJ whole genome shotgun (WGS) entry which is preliminary data.</text>
</comment>
<feature type="transmembrane region" description="Helical" evidence="8">
    <location>
        <begin position="811"/>
        <end position="834"/>
    </location>
</feature>
<evidence type="ECO:0000313" key="9">
    <source>
        <dbReference type="EMBL" id="CAD5125770.1"/>
    </source>
</evidence>
<keyword evidence="1" id="KW-0813">Transport</keyword>
<evidence type="ECO:0000256" key="1">
    <source>
        <dbReference type="ARBA" id="ARBA00022448"/>
    </source>
</evidence>
<keyword evidence="3" id="KW-0677">Repeat</keyword>
<evidence type="ECO:0000256" key="8">
    <source>
        <dbReference type="SAM" id="Phobius"/>
    </source>
</evidence>
<keyword evidence="2" id="KW-0716">Sensory transduction</keyword>
<dbReference type="AlphaFoldDB" id="A0A7I8WCF0"/>
<dbReference type="SMART" id="SM00248">
    <property type="entry name" value="ANK"/>
    <property type="match status" value="7"/>
</dbReference>
<sequence>MSEENLKENLKSKADKVFELVENWDPNKEIIESNDILIQCFNDLSDDEKCFKHEKQLDAIADRITKYKENADKDTNIYEFSLAFRKEMDIVTIDNIEYPMSLDSCLIHSSEREMERRKDVIFYCFLKLSQDEQEKIRQKNCKNLVEYYLVYHRELQIKKSTDRLNNYLKTLSDVERQAIFKKRNSYGLCLIHCATRKRCTHLLNILKSFRANFYERDANDNLPLVYYFNKPEGDDSPMESIETFLDDINTNGVITFNGLFRHFLTDIFEETGEESLLIKAVQYRCNMNIIECLIIIMRNIISEDEFFHWLQMRDEQGRTALCLSIRNLQKTISMYLFDLIKERNDNYILEMITDHDRCTPFHFKFDKLSARDIQEYKELFNMIYKKYELIVDWKDNNNKRIIHYGLFESDIFRYLLNIGFELTSEMEYPLIFSLAEVKNMDSIKIYFAGLSAYSPDVFFNEILRIDEKNGYSVVHYAVDNKNPYLINYLIENEIIKELLDNIDDSIFWMFLNTENIKGELAVETAVKYGKSSNVDYLLEIIFEKSVFSVDNSCYFLLVKILNQSWGTNIVYEAIRRNYPFVLKVLLKYDIHSNGLVDLKRGTNILDYAIDNKLKEHVQILLESNKWASFLRHYYTYEVNIFPFFNQTHVSSPFKKLVRTMPDMARLVLDKCVVKPSDSEEYEEETLFEMSKKINIPKNYGMSKNLHPKSIKFHLMKKRDVNYNFNATVSCDGRERLVKPLYSLKCDCSNHEKLELYNFEFITDSFYDEHHAKISQRIMKDHPLYLMADYGRKELIEHKLTRKLFAFHRKEYLRQFLGFLLYYILYLGLFTSFLLTSSSPVFQNYERINATNKIEFFCSKDKGTWIIMVILYMIIGISLLAEIMQMIDLRKRIGREREDIVHFPVSSYIIFIGFLIVMPIIVMNLLTALAVENVKHLKEVTYFASKKLEVAMCNESEFYRQRNFFGRVLNWLRRNFERKNCLLNRRNSRIDSKTGDVYSKVQYEDETDSKHFNFYYKIKCREEFQNFFNFTSSFMGISLYSSWAVECTEHNCIEDKTNSRKNYKIMKEEKTVKKEDLTLMEETILQLKNSIKEVEQNHKKSINDIKKNIYIIKDLLVEKFKES</sequence>
<dbReference type="GO" id="GO:0022857">
    <property type="term" value="F:transmembrane transporter activity"/>
    <property type="evidence" value="ECO:0007669"/>
    <property type="project" value="TreeGrafter"/>
</dbReference>
<dbReference type="EMBL" id="CAJFCJ010000028">
    <property type="protein sequence ID" value="CAD5125770.1"/>
    <property type="molecule type" value="Genomic_DNA"/>
</dbReference>
<dbReference type="GO" id="GO:0034220">
    <property type="term" value="P:monoatomic ion transmembrane transport"/>
    <property type="evidence" value="ECO:0007669"/>
    <property type="project" value="UniProtKB-KW"/>
</dbReference>
<keyword evidence="8" id="KW-0472">Membrane</keyword>
<evidence type="ECO:0000256" key="4">
    <source>
        <dbReference type="ARBA" id="ARBA00023043"/>
    </source>
</evidence>
<protein>
    <submittedName>
        <fullName evidence="9">DgyrCDS13981</fullName>
    </submittedName>
</protein>
<dbReference type="GO" id="GO:1902495">
    <property type="term" value="C:transmembrane transporter complex"/>
    <property type="evidence" value="ECO:0007669"/>
    <property type="project" value="TreeGrafter"/>
</dbReference>
<gene>
    <name evidence="9" type="ORF">DGYR_LOCUS13091</name>
</gene>
<feature type="transmembrane region" description="Helical" evidence="8">
    <location>
        <begin position="907"/>
        <end position="930"/>
    </location>
</feature>
<keyword evidence="7" id="KW-0175">Coiled coil</keyword>
<evidence type="ECO:0000256" key="3">
    <source>
        <dbReference type="ARBA" id="ARBA00022737"/>
    </source>
</evidence>
<dbReference type="PANTHER" id="PTHR47143">
    <property type="entry name" value="TRANSIENT RECEPTOR POTENTIAL CATION CHANNEL PROTEIN PAINLESS"/>
    <property type="match status" value="1"/>
</dbReference>